<evidence type="ECO:0000256" key="2">
    <source>
        <dbReference type="ARBA" id="ARBA00021639"/>
    </source>
</evidence>
<dbReference type="KEGG" id="zca:113914439"/>
<evidence type="ECO:0000259" key="5">
    <source>
        <dbReference type="Pfam" id="PF22873"/>
    </source>
</evidence>
<protein>
    <recommendedName>
        <fullName evidence="2">Out at first protein homolog</fullName>
    </recommendedName>
</protein>
<dbReference type="CTD" id="220323"/>
<feature type="domain" description="Out at first C-terminal" evidence="5">
    <location>
        <begin position="312"/>
        <end position="376"/>
    </location>
</feature>
<keyword evidence="6" id="KW-1185">Reference proteome</keyword>
<evidence type="ECO:0000256" key="3">
    <source>
        <dbReference type="SAM" id="MobiDB-lite"/>
    </source>
</evidence>
<comment type="similarity">
    <text evidence="1">Belongs to the OAF family.</text>
</comment>
<dbReference type="PANTHER" id="PTHR13423">
    <property type="entry name" value="OUT AT FIRST"/>
    <property type="match status" value="1"/>
</dbReference>
<accession>A0A6J2BYU6</accession>
<evidence type="ECO:0000259" key="4">
    <source>
        <dbReference type="Pfam" id="PF14941"/>
    </source>
</evidence>
<feature type="region of interest" description="Disordered" evidence="3">
    <location>
        <begin position="27"/>
        <end position="48"/>
    </location>
</feature>
<dbReference type="InterPro" id="IPR053894">
    <property type="entry name" value="OAF_N"/>
</dbReference>
<name>A0A6J2BYU6_ZALCA</name>
<dbReference type="RefSeq" id="XP_027435462.1">
    <property type="nucleotide sequence ID" value="XM_027579661.2"/>
</dbReference>
<dbReference type="GeneID" id="113914439"/>
<gene>
    <name evidence="7" type="primary">OAF</name>
</gene>
<reference evidence="7" key="1">
    <citation type="submission" date="2025-08" db="UniProtKB">
        <authorList>
            <consortium name="RefSeq"/>
        </authorList>
    </citation>
    <scope>IDENTIFICATION</scope>
    <source>
        <tissue evidence="7">Blood</tissue>
    </source>
</reference>
<feature type="domain" description="Out at first protein BRICHOS-like" evidence="4">
    <location>
        <begin position="142"/>
        <end position="290"/>
    </location>
</feature>
<dbReference type="Pfam" id="PF22873">
    <property type="entry name" value="OAF_C"/>
    <property type="match status" value="1"/>
</dbReference>
<dbReference type="OrthoDB" id="5947176at2759"/>
<sequence>MKSAKQSLGAPESGAAAVAALGRWARAGAPGAPRPPRSCRGARGGAQPTCVRATSLAPSARALRGAAAPRPELAGNFARSLAAPLAARSRRAGAPGMRPPGRRGVPTAPPALLLLLPLLLPLLVPLLGALRGVGAGPGAPAELRVRVRLPDGQVTEESLQADSDADSISLELRKPDGTLVSFIADFKKDVKIFRALILGELEKGQSQFQALCFVTRLHHNEIIPSEAMAKLRQKNPQAVRQAEEVRGLEHLHMDIAVNFSQGDLLSPHLHNVCAEATDSIYTRQEDVRFWLEQGVDSSVFEALPEASEPTHCGQVADGGKPCVCRYGLSLAWYPCLLKYCHSRDRPAPYKCGIRSCQKSYTFDFYVPQKQLCLWDEEP</sequence>
<dbReference type="InterPro" id="IPR026315">
    <property type="entry name" value="Oaf"/>
</dbReference>
<evidence type="ECO:0000313" key="7">
    <source>
        <dbReference type="RefSeq" id="XP_027435462.1"/>
    </source>
</evidence>
<dbReference type="PANTHER" id="PTHR13423:SF2">
    <property type="entry name" value="OUT AT FIRST PROTEIN HOMOLOG"/>
    <property type="match status" value="1"/>
</dbReference>
<evidence type="ECO:0000256" key="1">
    <source>
        <dbReference type="ARBA" id="ARBA00005786"/>
    </source>
</evidence>
<evidence type="ECO:0000313" key="6">
    <source>
        <dbReference type="Proteomes" id="UP000515165"/>
    </source>
</evidence>
<dbReference type="Pfam" id="PF14941">
    <property type="entry name" value="OAF_N"/>
    <property type="match status" value="1"/>
</dbReference>
<proteinExistence type="inferred from homology"/>
<dbReference type="InterPro" id="IPR053897">
    <property type="entry name" value="Oaf_C"/>
</dbReference>
<dbReference type="AlphaFoldDB" id="A0A6J2BYU6"/>
<dbReference type="Proteomes" id="UP000515165">
    <property type="component" value="Chromosome 11"/>
</dbReference>
<organism evidence="6 7">
    <name type="scientific">Zalophus californianus</name>
    <name type="common">California sealion</name>
    <dbReference type="NCBI Taxonomy" id="9704"/>
    <lineage>
        <taxon>Eukaryota</taxon>
        <taxon>Metazoa</taxon>
        <taxon>Chordata</taxon>
        <taxon>Craniata</taxon>
        <taxon>Vertebrata</taxon>
        <taxon>Euteleostomi</taxon>
        <taxon>Mammalia</taxon>
        <taxon>Eutheria</taxon>
        <taxon>Laurasiatheria</taxon>
        <taxon>Carnivora</taxon>
        <taxon>Caniformia</taxon>
        <taxon>Pinnipedia</taxon>
        <taxon>Otariidae</taxon>
        <taxon>Zalophus</taxon>
    </lineage>
</organism>